<proteinExistence type="predicted"/>
<keyword evidence="1" id="KW-0732">Signal</keyword>
<dbReference type="Proteomes" id="UP000837803">
    <property type="component" value="Unassembled WGS sequence"/>
</dbReference>
<sequence>MQYHLLITLALLLFSLPATAQLGIKGGLTVGGTYGSAEEFDGEKIESIDPAIGYQFGITATVLELNAFRLNAELLYEDRRGVKNASFTIIPGPDQGVSSDIKFKNSFTYLSVPLLATFGTGSFNVYIGPSVSYLLSATSESTNELTVITIAGENRSTVQEEIDLINDDRYGESYINRLNVAANIGAMIPLAPKLKLDVRLYHTITDVTNDDEDRSLIDRVTRPQDVRLRDDKDSTVGLQANLVLSF</sequence>
<name>A0ABN8F3Y1_9BACT</name>
<dbReference type="InterPro" id="IPR025665">
    <property type="entry name" value="Beta-barrel_OMP_2"/>
</dbReference>
<dbReference type="EMBL" id="CAKLPZ010000003">
    <property type="protein sequence ID" value="CAH1001658.1"/>
    <property type="molecule type" value="Genomic_DNA"/>
</dbReference>
<reference evidence="3" key="1">
    <citation type="submission" date="2021-12" db="EMBL/GenBank/DDBJ databases">
        <authorList>
            <person name="Rodrigo-Torres L."/>
            <person name="Arahal R. D."/>
            <person name="Lucena T."/>
        </authorList>
    </citation>
    <scope>NUCLEOTIDE SEQUENCE</scope>
    <source>
        <strain evidence="3">CECT 8419</strain>
    </source>
</reference>
<accession>A0ABN8F3Y1</accession>
<feature type="chain" id="PRO_5046655357" description="Outer membrane protein beta-barrel domain-containing protein" evidence="1">
    <location>
        <begin position="21"/>
        <end position="246"/>
    </location>
</feature>
<evidence type="ECO:0000259" key="2">
    <source>
        <dbReference type="Pfam" id="PF13568"/>
    </source>
</evidence>
<comment type="caution">
    <text evidence="3">The sequence shown here is derived from an EMBL/GenBank/DDBJ whole genome shotgun (WGS) entry which is preliminary data.</text>
</comment>
<feature type="domain" description="Outer membrane protein beta-barrel" evidence="2">
    <location>
        <begin position="20"/>
        <end position="208"/>
    </location>
</feature>
<organism evidence="3 4">
    <name type="scientific">Neolewinella maritima</name>
    <dbReference type="NCBI Taxonomy" id="1383882"/>
    <lineage>
        <taxon>Bacteria</taxon>
        <taxon>Pseudomonadati</taxon>
        <taxon>Bacteroidota</taxon>
        <taxon>Saprospiria</taxon>
        <taxon>Saprospirales</taxon>
        <taxon>Lewinellaceae</taxon>
        <taxon>Neolewinella</taxon>
    </lineage>
</organism>
<evidence type="ECO:0000256" key="1">
    <source>
        <dbReference type="SAM" id="SignalP"/>
    </source>
</evidence>
<dbReference type="Pfam" id="PF13568">
    <property type="entry name" value="OMP_b-brl_2"/>
    <property type="match status" value="1"/>
</dbReference>
<feature type="signal peptide" evidence="1">
    <location>
        <begin position="1"/>
        <end position="20"/>
    </location>
</feature>
<protein>
    <recommendedName>
        <fullName evidence="2">Outer membrane protein beta-barrel domain-containing protein</fullName>
    </recommendedName>
</protein>
<evidence type="ECO:0000313" key="4">
    <source>
        <dbReference type="Proteomes" id="UP000837803"/>
    </source>
</evidence>
<dbReference type="RefSeq" id="WP_238751507.1">
    <property type="nucleotide sequence ID" value="NZ_CAKLPZ010000003.1"/>
</dbReference>
<keyword evidence="4" id="KW-1185">Reference proteome</keyword>
<gene>
    <name evidence="3" type="ORF">LEM8419_02563</name>
</gene>
<evidence type="ECO:0000313" key="3">
    <source>
        <dbReference type="EMBL" id="CAH1001658.1"/>
    </source>
</evidence>